<organism evidence="3 4">
    <name type="scientific">Pedobacter lusitanus</name>
    <dbReference type="NCBI Taxonomy" id="1503925"/>
    <lineage>
        <taxon>Bacteria</taxon>
        <taxon>Pseudomonadati</taxon>
        <taxon>Bacteroidota</taxon>
        <taxon>Sphingobacteriia</taxon>
        <taxon>Sphingobacteriales</taxon>
        <taxon>Sphingobacteriaceae</taxon>
        <taxon>Pedobacter</taxon>
    </lineage>
</organism>
<comment type="caution">
    <text evidence="3">The sequence shown here is derived from an EMBL/GenBank/DDBJ whole genome shotgun (WGS) entry which is preliminary data.</text>
</comment>
<keyword evidence="4" id="KW-1185">Reference proteome</keyword>
<proteinExistence type="predicted"/>
<dbReference type="STRING" id="1503925.TH53_23090"/>
<sequence length="105" mass="11296">MKTQNFKSTFTKSVLAAVIAFSFVLSTSAIAAENPQQKDTTKMAGHKMSKMAPSRMSGNKVSAKKMDKMAPSKMSGSKMSGSKMSSKKMNKMTPTKMAKDSSGKM</sequence>
<evidence type="ECO:0000256" key="2">
    <source>
        <dbReference type="SAM" id="SignalP"/>
    </source>
</evidence>
<reference evidence="3 4" key="1">
    <citation type="submission" date="2015-01" db="EMBL/GenBank/DDBJ databases">
        <title>Draft genome sequence of Pedobacter sp. NL19 isolated from sludge of an effluent treatment pond in an abandoned uranium mine.</title>
        <authorList>
            <person name="Santos T."/>
            <person name="Caetano T."/>
            <person name="Covas C."/>
            <person name="Cruz A."/>
            <person name="Mendo S."/>
        </authorList>
    </citation>
    <scope>NUCLEOTIDE SEQUENCE [LARGE SCALE GENOMIC DNA]</scope>
    <source>
        <strain evidence="3 4">NL19</strain>
    </source>
</reference>
<protein>
    <submittedName>
        <fullName evidence="3">Contig119, whole genome shotgun sequence</fullName>
    </submittedName>
</protein>
<accession>A0A0D0GKQ0</accession>
<feature type="region of interest" description="Disordered" evidence="1">
    <location>
        <begin position="33"/>
        <end position="105"/>
    </location>
</feature>
<dbReference type="Proteomes" id="UP000032049">
    <property type="component" value="Unassembled WGS sequence"/>
</dbReference>
<evidence type="ECO:0000313" key="3">
    <source>
        <dbReference type="EMBL" id="KIO75006.1"/>
    </source>
</evidence>
<dbReference type="AlphaFoldDB" id="A0A0D0GKQ0"/>
<name>A0A0D0GKQ0_9SPHI</name>
<feature type="chain" id="PRO_5002222579" evidence="2">
    <location>
        <begin position="32"/>
        <end position="105"/>
    </location>
</feature>
<dbReference type="EMBL" id="JXRA01000119">
    <property type="protein sequence ID" value="KIO75006.1"/>
    <property type="molecule type" value="Genomic_DNA"/>
</dbReference>
<feature type="signal peptide" evidence="2">
    <location>
        <begin position="1"/>
        <end position="31"/>
    </location>
</feature>
<evidence type="ECO:0000313" key="4">
    <source>
        <dbReference type="Proteomes" id="UP000032049"/>
    </source>
</evidence>
<feature type="compositionally biased region" description="Low complexity" evidence="1">
    <location>
        <begin position="71"/>
        <end position="84"/>
    </location>
</feature>
<evidence type="ECO:0000256" key="1">
    <source>
        <dbReference type="SAM" id="MobiDB-lite"/>
    </source>
</evidence>
<gene>
    <name evidence="3" type="ORF">TH53_23090</name>
</gene>
<dbReference type="RefSeq" id="WP_041886121.1">
    <property type="nucleotide sequence ID" value="NZ_CP157278.1"/>
</dbReference>
<keyword evidence="2" id="KW-0732">Signal</keyword>